<dbReference type="PANTHER" id="PTHR42776:SF27">
    <property type="entry name" value="DIPEPTIDYL PEPTIDASE FAMILY MEMBER 6"/>
    <property type="match status" value="1"/>
</dbReference>
<accession>A0A166L3T1</accession>
<dbReference type="AlphaFoldDB" id="A0A166L3T1"/>
<keyword evidence="2" id="KW-0378">Hydrolase</keyword>
<dbReference type="Gene3D" id="3.40.50.1820">
    <property type="entry name" value="alpha/beta hydrolase"/>
    <property type="match status" value="1"/>
</dbReference>
<evidence type="ECO:0000313" key="6">
    <source>
        <dbReference type="Proteomes" id="UP000076532"/>
    </source>
</evidence>
<sequence length="738" mass="82804">MSSDYSQLEFARPANQVKTVNVDPIPRRIIDGMKVYEDAARGFQLLGFERIVKDKNDQLTPSHIFLSHRPADAQVPQVYRMAGDPQSTELERVTFFDIGAGRSIPYFLPITGEDWRGVWRPGGAILAMDLDGNECFQLWRYWEDSCSDEALPRIGSELNNSPGTGRFERLTHDEHKYTNLAVSDSNKILLFGSTKENKKDTLIYITKLVDSATGAKADSTPFNLSSRLLTKPTGKGTTHWVVESISIDDRFVLLTKFASASYRPLYIVDISGEEPSDPVLITLPGITEKEEETFYGHASFSLDPALPHLIYLITSAYGDFNSVVAFDTNTRAVSHITTPEPNLHALRPIPWETMDLRVTRDKLFFRANFEGWNQLFVMPLTGAQKDQVIEVKPDWERGAILYRTNAKNGKPDELVLKLISYRSQGWLVRLDIAAALLEVNIDAEGHKFITPSLAQYHQASCVIPPFRTLPPQLIKFKSFDGLEIPVMYYHPKDRQTVVPLVIHIHGGPEGQSTAQTRTPIHGYLLNEMNCAIMYPNVRGSTGYGKTFLAADEVEKREDSVKRVDIGALLEFIESSMVSELNPSRVAVMGGSYGGYMVFACLTHFSPKLTCGVANFGIASWTSFLEHTAPYRRARRRMKYGDETIPEIREFLERISPINNASKITVPLSIAHGETDARVPIGEAIKMWDIVSKNGVYTELMVCEKEGHGFKQKSVIEFVNAAKISFLERFLLSDCKAGL</sequence>
<dbReference type="InterPro" id="IPR001375">
    <property type="entry name" value="Peptidase_S9_cat"/>
</dbReference>
<dbReference type="SUPFAM" id="SSF53474">
    <property type="entry name" value="alpha/beta-Hydrolases"/>
    <property type="match status" value="1"/>
</dbReference>
<dbReference type="PANTHER" id="PTHR42776">
    <property type="entry name" value="SERINE PEPTIDASE S9 FAMILY MEMBER"/>
    <property type="match status" value="1"/>
</dbReference>
<proteinExistence type="inferred from homology"/>
<keyword evidence="6" id="KW-1185">Reference proteome</keyword>
<evidence type="ECO:0000256" key="1">
    <source>
        <dbReference type="ARBA" id="ARBA00010040"/>
    </source>
</evidence>
<dbReference type="SUPFAM" id="SSF82171">
    <property type="entry name" value="DPP6 N-terminal domain-like"/>
    <property type="match status" value="1"/>
</dbReference>
<dbReference type="GO" id="GO:0004252">
    <property type="term" value="F:serine-type endopeptidase activity"/>
    <property type="evidence" value="ECO:0007669"/>
    <property type="project" value="TreeGrafter"/>
</dbReference>
<gene>
    <name evidence="5" type="ORF">FIBSPDRAFT_824384</name>
</gene>
<dbReference type="EMBL" id="KV417538">
    <property type="protein sequence ID" value="KZP22544.1"/>
    <property type="molecule type" value="Genomic_DNA"/>
</dbReference>
<comment type="similarity">
    <text evidence="1">Belongs to the peptidase S9C family.</text>
</comment>
<evidence type="ECO:0000313" key="5">
    <source>
        <dbReference type="EMBL" id="KZP22544.1"/>
    </source>
</evidence>
<name>A0A166L3T1_9AGAM</name>
<protein>
    <recommendedName>
        <fullName evidence="3">Dipeptidyl-peptidase V</fullName>
    </recommendedName>
</protein>
<evidence type="ECO:0000256" key="3">
    <source>
        <dbReference type="ARBA" id="ARBA00032829"/>
    </source>
</evidence>
<dbReference type="InterPro" id="IPR029058">
    <property type="entry name" value="AB_hydrolase_fold"/>
</dbReference>
<evidence type="ECO:0000259" key="4">
    <source>
        <dbReference type="Pfam" id="PF00326"/>
    </source>
</evidence>
<organism evidence="5 6">
    <name type="scientific">Athelia psychrophila</name>
    <dbReference type="NCBI Taxonomy" id="1759441"/>
    <lineage>
        <taxon>Eukaryota</taxon>
        <taxon>Fungi</taxon>
        <taxon>Dikarya</taxon>
        <taxon>Basidiomycota</taxon>
        <taxon>Agaricomycotina</taxon>
        <taxon>Agaricomycetes</taxon>
        <taxon>Agaricomycetidae</taxon>
        <taxon>Atheliales</taxon>
        <taxon>Atheliaceae</taxon>
        <taxon>Athelia</taxon>
    </lineage>
</organism>
<dbReference type="Proteomes" id="UP000076532">
    <property type="component" value="Unassembled WGS sequence"/>
</dbReference>
<evidence type="ECO:0000256" key="2">
    <source>
        <dbReference type="ARBA" id="ARBA00022801"/>
    </source>
</evidence>
<dbReference type="Pfam" id="PF00326">
    <property type="entry name" value="Peptidase_S9"/>
    <property type="match status" value="1"/>
</dbReference>
<dbReference type="GO" id="GO:0006508">
    <property type="term" value="P:proteolysis"/>
    <property type="evidence" value="ECO:0007669"/>
    <property type="project" value="InterPro"/>
</dbReference>
<dbReference type="STRING" id="436010.A0A166L3T1"/>
<reference evidence="5 6" key="1">
    <citation type="journal article" date="2016" name="Mol. Biol. Evol.">
        <title>Comparative Genomics of Early-Diverging Mushroom-Forming Fungi Provides Insights into the Origins of Lignocellulose Decay Capabilities.</title>
        <authorList>
            <person name="Nagy L.G."/>
            <person name="Riley R."/>
            <person name="Tritt A."/>
            <person name="Adam C."/>
            <person name="Daum C."/>
            <person name="Floudas D."/>
            <person name="Sun H."/>
            <person name="Yadav J.S."/>
            <person name="Pangilinan J."/>
            <person name="Larsson K.H."/>
            <person name="Matsuura K."/>
            <person name="Barry K."/>
            <person name="Labutti K."/>
            <person name="Kuo R."/>
            <person name="Ohm R.A."/>
            <person name="Bhattacharya S.S."/>
            <person name="Shirouzu T."/>
            <person name="Yoshinaga Y."/>
            <person name="Martin F.M."/>
            <person name="Grigoriev I.V."/>
            <person name="Hibbett D.S."/>
        </authorList>
    </citation>
    <scope>NUCLEOTIDE SEQUENCE [LARGE SCALE GENOMIC DNA]</scope>
    <source>
        <strain evidence="5 6">CBS 109695</strain>
    </source>
</reference>
<dbReference type="OrthoDB" id="43744at2759"/>
<feature type="domain" description="Peptidase S9 prolyl oligopeptidase catalytic" evidence="4">
    <location>
        <begin position="523"/>
        <end position="728"/>
    </location>
</feature>